<keyword evidence="5 16" id="KW-0963">Cytoplasm</keyword>
<comment type="similarity">
    <text evidence="16">Belongs to the MurB family.</text>
</comment>
<dbReference type="Gene3D" id="3.30.43.10">
    <property type="entry name" value="Uridine Diphospho-n-acetylenolpyruvylglucosamine Reductase, domain 2"/>
    <property type="match status" value="1"/>
</dbReference>
<dbReference type="GO" id="GO:0005829">
    <property type="term" value="C:cytosol"/>
    <property type="evidence" value="ECO:0007669"/>
    <property type="project" value="TreeGrafter"/>
</dbReference>
<protein>
    <recommendedName>
        <fullName evidence="16">UDP-N-acetylenolpyruvoylglucosamine reductase</fullName>
        <ecNumber evidence="16">1.3.1.98</ecNumber>
    </recommendedName>
    <alternativeName>
        <fullName evidence="16">UDP-N-acetylmuramate dehydrogenase</fullName>
    </alternativeName>
</protein>
<evidence type="ECO:0000256" key="13">
    <source>
        <dbReference type="ARBA" id="ARBA00023306"/>
    </source>
</evidence>
<evidence type="ECO:0000256" key="15">
    <source>
        <dbReference type="ARBA" id="ARBA00048914"/>
    </source>
</evidence>
<dbReference type="Pfam" id="PF02873">
    <property type="entry name" value="MurB_C"/>
    <property type="match status" value="1"/>
</dbReference>
<keyword evidence="8 16" id="KW-0274">FAD</keyword>
<keyword evidence="9 16" id="KW-0521">NADP</keyword>
<dbReference type="GO" id="GO:0071555">
    <property type="term" value="P:cell wall organization"/>
    <property type="evidence" value="ECO:0007669"/>
    <property type="project" value="UniProtKB-KW"/>
</dbReference>
<evidence type="ECO:0000256" key="16">
    <source>
        <dbReference type="HAMAP-Rule" id="MF_00037"/>
    </source>
</evidence>
<name>A0A9X2IMJ9_9BACI</name>
<comment type="caution">
    <text evidence="18">The sequence shown here is derived from an EMBL/GenBank/DDBJ whole genome shotgun (WGS) entry which is preliminary data.</text>
</comment>
<reference evidence="18" key="1">
    <citation type="submission" date="2022-05" db="EMBL/GenBank/DDBJ databases">
        <title>Comparative Genomics of Spacecraft Associated Microbes.</title>
        <authorList>
            <person name="Tran M.T."/>
            <person name="Wright A."/>
            <person name="Seuylemezian A."/>
            <person name="Eisen J."/>
            <person name="Coil D."/>
        </authorList>
    </citation>
    <scope>NUCLEOTIDE SEQUENCE</scope>
    <source>
        <strain evidence="18">214.1.1</strain>
    </source>
</reference>
<dbReference type="InterPro" id="IPR006094">
    <property type="entry name" value="Oxid_FAD_bind_N"/>
</dbReference>
<gene>
    <name evidence="16 18" type="primary">murB</name>
    <name evidence="18" type="ORF">M3202_03345</name>
</gene>
<dbReference type="GO" id="GO:0008762">
    <property type="term" value="F:UDP-N-acetylmuramate dehydrogenase activity"/>
    <property type="evidence" value="ECO:0007669"/>
    <property type="project" value="UniProtKB-UniRule"/>
</dbReference>
<dbReference type="GO" id="GO:0009252">
    <property type="term" value="P:peptidoglycan biosynthetic process"/>
    <property type="evidence" value="ECO:0007669"/>
    <property type="project" value="UniProtKB-UniRule"/>
</dbReference>
<dbReference type="PANTHER" id="PTHR21071:SF5">
    <property type="entry name" value="UDP-N-ACETYLENOLPYRUVOYLGLUCOSAMINE REDUCTASE"/>
    <property type="match status" value="1"/>
</dbReference>
<evidence type="ECO:0000256" key="4">
    <source>
        <dbReference type="ARBA" id="ARBA00004752"/>
    </source>
</evidence>
<evidence type="ECO:0000256" key="7">
    <source>
        <dbReference type="ARBA" id="ARBA00022630"/>
    </source>
</evidence>
<evidence type="ECO:0000256" key="3">
    <source>
        <dbReference type="ARBA" id="ARBA00004496"/>
    </source>
</evidence>
<evidence type="ECO:0000256" key="11">
    <source>
        <dbReference type="ARBA" id="ARBA00022984"/>
    </source>
</evidence>
<dbReference type="InterPro" id="IPR016167">
    <property type="entry name" value="FAD-bd_PCMH_sub1"/>
</dbReference>
<proteinExistence type="inferred from homology"/>
<keyword evidence="14 16" id="KW-0961">Cell wall biogenesis/degradation</keyword>
<evidence type="ECO:0000256" key="2">
    <source>
        <dbReference type="ARBA" id="ARBA00003921"/>
    </source>
</evidence>
<accession>A0A9X2IMJ9</accession>
<evidence type="ECO:0000259" key="17">
    <source>
        <dbReference type="PROSITE" id="PS51387"/>
    </source>
</evidence>
<keyword evidence="19" id="KW-1185">Reference proteome</keyword>
<dbReference type="Gene3D" id="3.90.78.10">
    <property type="entry name" value="UDP-N-acetylenolpyruvoylglucosamine reductase, C-terminal domain"/>
    <property type="match status" value="1"/>
</dbReference>
<dbReference type="SUPFAM" id="SSF56176">
    <property type="entry name" value="FAD-binding/transporter-associated domain-like"/>
    <property type="match status" value="1"/>
</dbReference>
<evidence type="ECO:0000256" key="12">
    <source>
        <dbReference type="ARBA" id="ARBA00023002"/>
    </source>
</evidence>
<sequence length="310" mass="34385">MIKQLIELMEREELGLIKRQEPLANHTTWKIGGPADVLIEPYSLPALKRLMEVIAEYEVPWRVIGRGSNLLVADEGIEGVVIKLGKGLDELTVDGELVRAGGGYPLIKLVTLISRQGLSGLEFAGGIPGSVGGAVFMNAGAHGSDISQILTRARVLFADGRLEWITNEEMNFSYRTSRLQQEKGICLEAEFALTRGEKTEIVKKMQANKDYRRESQPWKHPTCGSVFRNPLPQYAGQLIEESGLKGYQIGGAQISTMHANFIVNLGDATAQDVLDLIAHVKATIKERYQIELHTEVEMIGRNERNEKTTF</sequence>
<evidence type="ECO:0000256" key="10">
    <source>
        <dbReference type="ARBA" id="ARBA00022960"/>
    </source>
</evidence>
<dbReference type="InterPro" id="IPR036318">
    <property type="entry name" value="FAD-bd_PCMH-like_sf"/>
</dbReference>
<keyword evidence="13 16" id="KW-0131">Cell cycle</keyword>
<comment type="subcellular location">
    <subcellularLocation>
        <location evidence="3 16">Cytoplasm</location>
    </subcellularLocation>
</comment>
<comment type="function">
    <text evidence="2 16">Cell wall formation.</text>
</comment>
<keyword evidence="12 16" id="KW-0560">Oxidoreductase</keyword>
<evidence type="ECO:0000256" key="8">
    <source>
        <dbReference type="ARBA" id="ARBA00022827"/>
    </source>
</evidence>
<keyword evidence="11 16" id="KW-0573">Peptidoglycan synthesis</keyword>
<feature type="active site" evidence="16">
    <location>
        <position position="295"/>
    </location>
</feature>
<dbReference type="EC" id="1.3.1.98" evidence="16"/>
<dbReference type="Pfam" id="PF01565">
    <property type="entry name" value="FAD_binding_4"/>
    <property type="match status" value="1"/>
</dbReference>
<comment type="pathway">
    <text evidence="4 16">Cell wall biogenesis; peptidoglycan biosynthesis.</text>
</comment>
<evidence type="ECO:0000256" key="9">
    <source>
        <dbReference type="ARBA" id="ARBA00022857"/>
    </source>
</evidence>
<evidence type="ECO:0000313" key="19">
    <source>
        <dbReference type="Proteomes" id="UP001139179"/>
    </source>
</evidence>
<feature type="domain" description="FAD-binding PCMH-type" evidence="17">
    <location>
        <begin position="30"/>
        <end position="196"/>
    </location>
</feature>
<dbReference type="InterPro" id="IPR036635">
    <property type="entry name" value="MurB_C_sf"/>
</dbReference>
<dbReference type="Gene3D" id="3.30.465.10">
    <property type="match status" value="1"/>
</dbReference>
<evidence type="ECO:0000256" key="14">
    <source>
        <dbReference type="ARBA" id="ARBA00023316"/>
    </source>
</evidence>
<evidence type="ECO:0000256" key="5">
    <source>
        <dbReference type="ARBA" id="ARBA00022490"/>
    </source>
</evidence>
<dbReference type="NCBIfam" id="NF010480">
    <property type="entry name" value="PRK13905.1"/>
    <property type="match status" value="1"/>
</dbReference>
<evidence type="ECO:0000256" key="1">
    <source>
        <dbReference type="ARBA" id="ARBA00001974"/>
    </source>
</evidence>
<feature type="active site" description="Proton donor" evidence="16">
    <location>
        <position position="225"/>
    </location>
</feature>
<comment type="cofactor">
    <cofactor evidence="1 16">
        <name>FAD</name>
        <dbReference type="ChEBI" id="CHEBI:57692"/>
    </cofactor>
</comment>
<dbReference type="InterPro" id="IPR003170">
    <property type="entry name" value="MurB"/>
</dbReference>
<dbReference type="GO" id="GO:0008360">
    <property type="term" value="P:regulation of cell shape"/>
    <property type="evidence" value="ECO:0007669"/>
    <property type="project" value="UniProtKB-KW"/>
</dbReference>
<dbReference type="HAMAP" id="MF_00037">
    <property type="entry name" value="MurB"/>
    <property type="match status" value="1"/>
</dbReference>
<evidence type="ECO:0000256" key="6">
    <source>
        <dbReference type="ARBA" id="ARBA00022618"/>
    </source>
</evidence>
<dbReference type="GO" id="GO:0051301">
    <property type="term" value="P:cell division"/>
    <property type="evidence" value="ECO:0007669"/>
    <property type="project" value="UniProtKB-KW"/>
</dbReference>
<dbReference type="GO" id="GO:0071949">
    <property type="term" value="F:FAD binding"/>
    <property type="evidence" value="ECO:0007669"/>
    <property type="project" value="InterPro"/>
</dbReference>
<organism evidence="18 19">
    <name type="scientific">Halalkalibacter oceani</name>
    <dbReference type="NCBI Taxonomy" id="1653776"/>
    <lineage>
        <taxon>Bacteria</taxon>
        <taxon>Bacillati</taxon>
        <taxon>Bacillota</taxon>
        <taxon>Bacilli</taxon>
        <taxon>Bacillales</taxon>
        <taxon>Bacillaceae</taxon>
        <taxon>Halalkalibacter</taxon>
    </lineage>
</organism>
<dbReference type="NCBIfam" id="TIGR00179">
    <property type="entry name" value="murB"/>
    <property type="match status" value="1"/>
</dbReference>
<feature type="active site" evidence="16">
    <location>
        <position position="175"/>
    </location>
</feature>
<dbReference type="InterPro" id="IPR016166">
    <property type="entry name" value="FAD-bd_PCMH"/>
</dbReference>
<dbReference type="InterPro" id="IPR016169">
    <property type="entry name" value="FAD-bd_PCMH_sub2"/>
</dbReference>
<dbReference type="EMBL" id="JAMBOL010000002">
    <property type="protein sequence ID" value="MCM3713105.1"/>
    <property type="molecule type" value="Genomic_DNA"/>
</dbReference>
<comment type="catalytic activity">
    <reaction evidence="15 16">
        <text>UDP-N-acetyl-alpha-D-muramate + NADP(+) = UDP-N-acetyl-3-O-(1-carboxyvinyl)-alpha-D-glucosamine + NADPH + H(+)</text>
        <dbReference type="Rhea" id="RHEA:12248"/>
        <dbReference type="ChEBI" id="CHEBI:15378"/>
        <dbReference type="ChEBI" id="CHEBI:57783"/>
        <dbReference type="ChEBI" id="CHEBI:58349"/>
        <dbReference type="ChEBI" id="CHEBI:68483"/>
        <dbReference type="ChEBI" id="CHEBI:70757"/>
        <dbReference type="EC" id="1.3.1.98"/>
    </reaction>
</comment>
<dbReference type="SUPFAM" id="SSF56194">
    <property type="entry name" value="Uridine diphospho-N-Acetylenolpyruvylglucosamine reductase, MurB, C-terminal domain"/>
    <property type="match status" value="1"/>
</dbReference>
<dbReference type="PROSITE" id="PS51387">
    <property type="entry name" value="FAD_PCMH"/>
    <property type="match status" value="1"/>
</dbReference>
<dbReference type="PANTHER" id="PTHR21071">
    <property type="entry name" value="UDP-N-ACETYLENOLPYRUVOYLGLUCOSAMINE REDUCTASE"/>
    <property type="match status" value="1"/>
</dbReference>
<dbReference type="InterPro" id="IPR011601">
    <property type="entry name" value="MurB_C"/>
</dbReference>
<keyword evidence="10 16" id="KW-0133">Cell shape</keyword>
<keyword evidence="7 16" id="KW-0285">Flavoprotein</keyword>
<evidence type="ECO:0000313" key="18">
    <source>
        <dbReference type="EMBL" id="MCM3713105.1"/>
    </source>
</evidence>
<dbReference type="Proteomes" id="UP001139179">
    <property type="component" value="Unassembled WGS sequence"/>
</dbReference>
<dbReference type="AlphaFoldDB" id="A0A9X2IMJ9"/>
<keyword evidence="6 16" id="KW-0132">Cell division</keyword>